<dbReference type="Gene3D" id="3.30.565.10">
    <property type="entry name" value="Histidine kinase-like ATPase, C-terminal domain"/>
    <property type="match status" value="1"/>
</dbReference>
<dbReference type="InterPro" id="IPR050398">
    <property type="entry name" value="HssS/ArlS-like"/>
</dbReference>
<keyword evidence="9 17" id="KW-0418">Kinase</keyword>
<dbReference type="InterPro" id="IPR003660">
    <property type="entry name" value="HAMP_dom"/>
</dbReference>
<dbReference type="EC" id="2.7.13.3" evidence="3"/>
<dbReference type="CDD" id="cd00082">
    <property type="entry name" value="HisKA"/>
    <property type="match status" value="1"/>
</dbReference>
<feature type="transmembrane region" description="Helical" evidence="14">
    <location>
        <begin position="80"/>
        <end position="99"/>
    </location>
</feature>
<dbReference type="SMART" id="SM00304">
    <property type="entry name" value="HAMP"/>
    <property type="match status" value="1"/>
</dbReference>
<evidence type="ECO:0000256" key="3">
    <source>
        <dbReference type="ARBA" id="ARBA00012438"/>
    </source>
</evidence>
<evidence type="ECO:0000256" key="13">
    <source>
        <dbReference type="ARBA" id="ARBA00023136"/>
    </source>
</evidence>
<comment type="subcellular location">
    <subcellularLocation>
        <location evidence="2">Cell membrane</location>
        <topology evidence="2">Multi-pass membrane protein</topology>
    </subcellularLocation>
</comment>
<dbReference type="SUPFAM" id="SSF158472">
    <property type="entry name" value="HAMP domain-like"/>
    <property type="match status" value="1"/>
</dbReference>
<dbReference type="FunFam" id="3.30.565.10:FF:000006">
    <property type="entry name" value="Sensor histidine kinase WalK"/>
    <property type="match status" value="1"/>
</dbReference>
<dbReference type="SMART" id="SM00387">
    <property type="entry name" value="HATPase_c"/>
    <property type="match status" value="1"/>
</dbReference>
<dbReference type="GO" id="GO:0005886">
    <property type="term" value="C:plasma membrane"/>
    <property type="evidence" value="ECO:0007669"/>
    <property type="project" value="UniProtKB-SubCell"/>
</dbReference>
<sequence>MADKNWFRIIPDKIRYRLDSFRNSHIEKHRLENELRKKMFAEHMRNHEEINRLKKEFRQKIAGYNRKHDELQWYHRNNRLSQILIVVFNIFIWVIIFRFFGAKTLAIVAAAIITIGGVIQFLFNMRLEKMIFKPIGSLRKGVEEISKGNYDIEIKSEIFNELGILINSFNSMAKKLKEGELLKKAYEENRKTLIANISHDLKTPITSIQGYIETMLERPDIPQETVNKYHQIIYNNAAYLNKLIDDLFLFSKLDMQKLEFHQEDISIRAFMADLMEEFQYELEDRSIKFSYTDTLSAECHVHMDRKRINQVFRNIIGNAIKFCGENDTEINVRLYADEQNIFFDISDNGPGIPGDKLPNIFDRFYRIDSARTKDLMSTGLGLSIAKELVEAHGGRISATSKVDSGTRFTFSLPKSEPIRGDDK</sequence>
<dbReference type="Pfam" id="PF00512">
    <property type="entry name" value="HisKA"/>
    <property type="match status" value="1"/>
</dbReference>
<dbReference type="Gene3D" id="1.10.287.130">
    <property type="match status" value="1"/>
</dbReference>
<evidence type="ECO:0000256" key="7">
    <source>
        <dbReference type="ARBA" id="ARBA00022692"/>
    </source>
</evidence>
<dbReference type="Gene3D" id="6.10.340.10">
    <property type="match status" value="1"/>
</dbReference>
<keyword evidence="5" id="KW-0597">Phosphoprotein</keyword>
<dbReference type="GO" id="GO:0000155">
    <property type="term" value="F:phosphorelay sensor kinase activity"/>
    <property type="evidence" value="ECO:0007669"/>
    <property type="project" value="InterPro"/>
</dbReference>
<dbReference type="GO" id="GO:0005524">
    <property type="term" value="F:ATP binding"/>
    <property type="evidence" value="ECO:0007669"/>
    <property type="project" value="UniProtKB-KW"/>
</dbReference>
<dbReference type="PRINTS" id="PR00344">
    <property type="entry name" value="BCTRLSENSOR"/>
</dbReference>
<keyword evidence="4" id="KW-1003">Cell membrane</keyword>
<proteinExistence type="predicted"/>
<dbReference type="SUPFAM" id="SSF47384">
    <property type="entry name" value="Homodimeric domain of signal transducing histidine kinase"/>
    <property type="match status" value="1"/>
</dbReference>
<dbReference type="FunFam" id="1.10.287.130:FF:000001">
    <property type="entry name" value="Two-component sensor histidine kinase"/>
    <property type="match status" value="1"/>
</dbReference>
<evidence type="ECO:0000256" key="5">
    <source>
        <dbReference type="ARBA" id="ARBA00022553"/>
    </source>
</evidence>
<evidence type="ECO:0000256" key="4">
    <source>
        <dbReference type="ARBA" id="ARBA00022475"/>
    </source>
</evidence>
<evidence type="ECO:0000256" key="8">
    <source>
        <dbReference type="ARBA" id="ARBA00022741"/>
    </source>
</evidence>
<reference evidence="17 18" key="1">
    <citation type="journal article" date="2013" name="Genome Announc.">
        <title>Draft Genome Sequence of the Cellulolytic, Mesophilic, Anaerobic Bacterium Clostridium termitidis Strain CT1112 (DSM 5398).</title>
        <authorList>
            <person name="Lal S."/>
            <person name="Ramachandran U."/>
            <person name="Zhang X."/>
            <person name="Munir R."/>
            <person name="Sparling R."/>
            <person name="Levin D.B."/>
        </authorList>
    </citation>
    <scope>NUCLEOTIDE SEQUENCE [LARGE SCALE GENOMIC DNA]</scope>
    <source>
        <strain evidence="17 18">CT1112</strain>
    </source>
</reference>
<comment type="caution">
    <text evidence="17">The sequence shown here is derived from an EMBL/GenBank/DDBJ whole genome shotgun (WGS) entry which is preliminary data.</text>
</comment>
<dbReference type="Pfam" id="PF00672">
    <property type="entry name" value="HAMP"/>
    <property type="match status" value="1"/>
</dbReference>
<dbReference type="SUPFAM" id="SSF55874">
    <property type="entry name" value="ATPase domain of HSP90 chaperone/DNA topoisomerase II/histidine kinase"/>
    <property type="match status" value="1"/>
</dbReference>
<dbReference type="EMBL" id="AORV01000035">
    <property type="protein sequence ID" value="EMS71592.1"/>
    <property type="molecule type" value="Genomic_DNA"/>
</dbReference>
<evidence type="ECO:0000256" key="11">
    <source>
        <dbReference type="ARBA" id="ARBA00022989"/>
    </source>
</evidence>
<evidence type="ECO:0000256" key="1">
    <source>
        <dbReference type="ARBA" id="ARBA00000085"/>
    </source>
</evidence>
<keyword evidence="13 14" id="KW-0472">Membrane</keyword>
<evidence type="ECO:0000256" key="14">
    <source>
        <dbReference type="SAM" id="Phobius"/>
    </source>
</evidence>
<dbReference type="InterPro" id="IPR003594">
    <property type="entry name" value="HATPase_dom"/>
</dbReference>
<evidence type="ECO:0000256" key="6">
    <source>
        <dbReference type="ARBA" id="ARBA00022679"/>
    </source>
</evidence>
<evidence type="ECO:0000313" key="17">
    <source>
        <dbReference type="EMBL" id="EMS71592.1"/>
    </source>
</evidence>
<keyword evidence="8" id="KW-0547">Nucleotide-binding</keyword>
<dbReference type="PROSITE" id="PS50885">
    <property type="entry name" value="HAMP"/>
    <property type="match status" value="1"/>
</dbReference>
<accession>S0FIR5</accession>
<keyword evidence="18" id="KW-1185">Reference proteome</keyword>
<dbReference type="SMART" id="SM00388">
    <property type="entry name" value="HisKA"/>
    <property type="match status" value="1"/>
</dbReference>
<feature type="domain" description="Histidine kinase" evidence="15">
    <location>
        <begin position="196"/>
        <end position="416"/>
    </location>
</feature>
<keyword evidence="7 14" id="KW-0812">Transmembrane</keyword>
<name>S0FIR5_RUMCE</name>
<dbReference type="RefSeq" id="WP_004625927.1">
    <property type="nucleotide sequence ID" value="NZ_AORV01000035.1"/>
</dbReference>
<keyword evidence="12" id="KW-0902">Two-component regulatory system</keyword>
<dbReference type="STRING" id="1195236.CTER_2529"/>
<dbReference type="PANTHER" id="PTHR45528:SF1">
    <property type="entry name" value="SENSOR HISTIDINE KINASE CPXA"/>
    <property type="match status" value="1"/>
</dbReference>
<evidence type="ECO:0000256" key="9">
    <source>
        <dbReference type="ARBA" id="ARBA00022777"/>
    </source>
</evidence>
<evidence type="ECO:0000256" key="10">
    <source>
        <dbReference type="ARBA" id="ARBA00022840"/>
    </source>
</evidence>
<keyword evidence="6" id="KW-0808">Transferase</keyword>
<dbReference type="InterPro" id="IPR036097">
    <property type="entry name" value="HisK_dim/P_sf"/>
</dbReference>
<dbReference type="InterPro" id="IPR005467">
    <property type="entry name" value="His_kinase_dom"/>
</dbReference>
<feature type="domain" description="HAMP" evidence="16">
    <location>
        <begin position="129"/>
        <end position="181"/>
    </location>
</feature>
<dbReference type="eggNOG" id="COG5002">
    <property type="taxonomic scope" value="Bacteria"/>
</dbReference>
<dbReference type="Pfam" id="PF02518">
    <property type="entry name" value="HATPase_c"/>
    <property type="match status" value="1"/>
</dbReference>
<keyword evidence="10" id="KW-0067">ATP-binding</keyword>
<dbReference type="PANTHER" id="PTHR45528">
    <property type="entry name" value="SENSOR HISTIDINE KINASE CPXA"/>
    <property type="match status" value="1"/>
</dbReference>
<evidence type="ECO:0000259" key="16">
    <source>
        <dbReference type="PROSITE" id="PS50885"/>
    </source>
</evidence>
<dbReference type="InterPro" id="IPR004358">
    <property type="entry name" value="Sig_transdc_His_kin-like_C"/>
</dbReference>
<dbReference type="Proteomes" id="UP000014155">
    <property type="component" value="Unassembled WGS sequence"/>
</dbReference>
<gene>
    <name evidence="17" type="ORF">CTER_2529</name>
</gene>
<dbReference type="InterPro" id="IPR003661">
    <property type="entry name" value="HisK_dim/P_dom"/>
</dbReference>
<dbReference type="PATRIC" id="fig|1195236.3.peg.2849"/>
<dbReference type="PROSITE" id="PS50109">
    <property type="entry name" value="HIS_KIN"/>
    <property type="match status" value="1"/>
</dbReference>
<comment type="catalytic activity">
    <reaction evidence="1">
        <text>ATP + protein L-histidine = ADP + protein N-phospho-L-histidine.</text>
        <dbReference type="EC" id="2.7.13.3"/>
    </reaction>
</comment>
<dbReference type="AlphaFoldDB" id="S0FIR5"/>
<evidence type="ECO:0000313" key="18">
    <source>
        <dbReference type="Proteomes" id="UP000014155"/>
    </source>
</evidence>
<evidence type="ECO:0000256" key="12">
    <source>
        <dbReference type="ARBA" id="ARBA00023012"/>
    </source>
</evidence>
<protein>
    <recommendedName>
        <fullName evidence="3">histidine kinase</fullName>
        <ecNumber evidence="3">2.7.13.3</ecNumber>
    </recommendedName>
</protein>
<dbReference type="InterPro" id="IPR036890">
    <property type="entry name" value="HATPase_C_sf"/>
</dbReference>
<evidence type="ECO:0000259" key="15">
    <source>
        <dbReference type="PROSITE" id="PS50109"/>
    </source>
</evidence>
<dbReference type="CDD" id="cd00075">
    <property type="entry name" value="HATPase"/>
    <property type="match status" value="1"/>
</dbReference>
<evidence type="ECO:0000256" key="2">
    <source>
        <dbReference type="ARBA" id="ARBA00004651"/>
    </source>
</evidence>
<feature type="transmembrane region" description="Helical" evidence="14">
    <location>
        <begin position="105"/>
        <end position="123"/>
    </location>
</feature>
<keyword evidence="11 14" id="KW-1133">Transmembrane helix</keyword>
<dbReference type="CDD" id="cd06225">
    <property type="entry name" value="HAMP"/>
    <property type="match status" value="1"/>
</dbReference>
<organism evidence="17 18">
    <name type="scientific">Ruminiclostridium cellobioparum subsp. termitidis CT1112</name>
    <dbReference type="NCBI Taxonomy" id="1195236"/>
    <lineage>
        <taxon>Bacteria</taxon>
        <taxon>Bacillati</taxon>
        <taxon>Bacillota</taxon>
        <taxon>Clostridia</taxon>
        <taxon>Eubacteriales</taxon>
        <taxon>Oscillospiraceae</taxon>
        <taxon>Ruminiclostridium</taxon>
    </lineage>
</organism>